<dbReference type="PIRSF" id="PIRSF002741">
    <property type="entry name" value="MppA"/>
    <property type="match status" value="1"/>
</dbReference>
<evidence type="ECO:0000259" key="5">
    <source>
        <dbReference type="Pfam" id="PF00496"/>
    </source>
</evidence>
<dbReference type="EMBL" id="LJYF01000004">
    <property type="protein sequence ID" value="KRQ01862.1"/>
    <property type="molecule type" value="Genomic_DNA"/>
</dbReference>
<dbReference type="GO" id="GO:0043190">
    <property type="term" value="C:ATP-binding cassette (ABC) transporter complex"/>
    <property type="evidence" value="ECO:0007669"/>
    <property type="project" value="InterPro"/>
</dbReference>
<dbReference type="GO" id="GO:0030288">
    <property type="term" value="C:outer membrane-bounded periplasmic space"/>
    <property type="evidence" value="ECO:0007669"/>
    <property type="project" value="UniProtKB-ARBA"/>
</dbReference>
<dbReference type="PANTHER" id="PTHR30290:SF65">
    <property type="entry name" value="MONOACYL PHOSPHATIDYLINOSITOL TETRAMANNOSIDE-BINDING PROTEIN LPQW-RELATED"/>
    <property type="match status" value="1"/>
</dbReference>
<evidence type="ECO:0000313" key="7">
    <source>
        <dbReference type="Proteomes" id="UP000051380"/>
    </source>
</evidence>
<name>A0A0R3CWE2_9BRAD</name>
<keyword evidence="4" id="KW-0732">Signal</keyword>
<dbReference type="CDD" id="cd08513">
    <property type="entry name" value="PBP2_thermophilic_Hb8_like"/>
    <property type="match status" value="1"/>
</dbReference>
<comment type="caution">
    <text evidence="6">The sequence shown here is derived from an EMBL/GenBank/DDBJ whole genome shotgun (WGS) entry which is preliminary data.</text>
</comment>
<dbReference type="InterPro" id="IPR039424">
    <property type="entry name" value="SBP_5"/>
</dbReference>
<accession>A0A0R3CWE2</accession>
<dbReference type="AlphaFoldDB" id="A0A0R3CWE2"/>
<dbReference type="Gene3D" id="3.40.190.10">
    <property type="entry name" value="Periplasmic binding protein-like II"/>
    <property type="match status" value="1"/>
</dbReference>
<keyword evidence="3" id="KW-0813">Transport</keyword>
<proteinExistence type="inferred from homology"/>
<dbReference type="InterPro" id="IPR000914">
    <property type="entry name" value="SBP_5_dom"/>
</dbReference>
<dbReference type="RefSeq" id="WP_057026455.1">
    <property type="nucleotide sequence ID" value="NZ_LJYF01000004.1"/>
</dbReference>
<dbReference type="InterPro" id="IPR006311">
    <property type="entry name" value="TAT_signal"/>
</dbReference>
<dbReference type="STRING" id="108015.GA0061099_1001991"/>
<comment type="subcellular location">
    <subcellularLocation>
        <location evidence="1">Periplasm</location>
    </subcellularLocation>
</comment>
<feature type="domain" description="Solute-binding protein family 5" evidence="5">
    <location>
        <begin position="123"/>
        <end position="502"/>
    </location>
</feature>
<protein>
    <submittedName>
        <fullName evidence="6">Peptide ABC transporter substrate-binding protein</fullName>
    </submittedName>
</protein>
<dbReference type="Gene3D" id="3.10.105.10">
    <property type="entry name" value="Dipeptide-binding Protein, Domain 3"/>
    <property type="match status" value="1"/>
</dbReference>
<reference evidence="6 7" key="1">
    <citation type="submission" date="2015-09" db="EMBL/GenBank/DDBJ databases">
        <title>Draft Genome Sequence of the Strain BR 3267 (Bradyrhizobium yuanmingense) recommended as inoculant for cowpea in Brazil.</title>
        <authorList>
            <person name="Simoes-Araujo J.L."/>
            <person name="Zilli J.E."/>
        </authorList>
    </citation>
    <scope>NUCLEOTIDE SEQUENCE [LARGE SCALE GENOMIC DNA]</scope>
    <source>
        <strain evidence="6 7">BR3267</strain>
    </source>
</reference>
<dbReference type="Pfam" id="PF00496">
    <property type="entry name" value="SBP_bac_5"/>
    <property type="match status" value="1"/>
</dbReference>
<dbReference type="GO" id="GO:1904680">
    <property type="term" value="F:peptide transmembrane transporter activity"/>
    <property type="evidence" value="ECO:0007669"/>
    <property type="project" value="TreeGrafter"/>
</dbReference>
<comment type="similarity">
    <text evidence="2">Belongs to the bacterial solute-binding protein 5 family.</text>
</comment>
<dbReference type="FunFam" id="3.40.190.10:FF:000251">
    <property type="entry name" value="Peptide ABC transporter substrate-binding protein"/>
    <property type="match status" value="1"/>
</dbReference>
<dbReference type="GO" id="GO:0015833">
    <property type="term" value="P:peptide transport"/>
    <property type="evidence" value="ECO:0007669"/>
    <property type="project" value="TreeGrafter"/>
</dbReference>
<gene>
    <name evidence="6" type="ORF">AOQ72_10635</name>
</gene>
<dbReference type="InterPro" id="IPR030678">
    <property type="entry name" value="Peptide/Ni-bd"/>
</dbReference>
<sequence length="595" mass="65960">MNENEIRNLVAEVKQGTLSRRSFIRTMAAVGIAAPIASQILVWHDVAMADATLPYKPAKAGGGGTLKMLLWQAPTLLNPHFALGTKDQIASRIFFEPLAGWDKEGNLIPCLAAEAPTKANGGLAADGMSVIWKLKRGVTWHDGKPFTADDVVFTWQYAADLATAAYTTGSYKDIKVEKIDDHAVKVIFRAPTPFWADPFVGSVGMILPKHHFGEYVGAKSREAPGNLKPVGTGPYKFVEFKPGDMIRAERNPDYHIKNQPHFDMVEIKGGGDAVSAARAVLQTGEYDFAWNMQVEEEVLKRMEAGGKGKLEITPSGNVEFIILNTTDPWTEVDGERSSVKTKHPTLSDPAVRRAINFLIDRDSIQKFIYGRGAIATASFVNAPKQFKSPKLKYEFDIDKANKILDEAGWTKGADGIREKDGKKLKYVFQTSTNAPRQKTQAIIKQACQKAGIDIEIKAVTASVFFSSDVGNPDTYSKFYADMEMYNTTQPQPDPERLLNQCVSWEIATKDNKWLGRNNSRYSDPEADKAYKAAQNELDPVKRAALLMKVDEIFCEANVFLPLLSRHVVNAGANNLMIDISGWDTITWNLAAWYRT</sequence>
<dbReference type="PANTHER" id="PTHR30290">
    <property type="entry name" value="PERIPLASMIC BINDING COMPONENT OF ABC TRANSPORTER"/>
    <property type="match status" value="1"/>
</dbReference>
<evidence type="ECO:0000256" key="4">
    <source>
        <dbReference type="ARBA" id="ARBA00022729"/>
    </source>
</evidence>
<evidence type="ECO:0000256" key="1">
    <source>
        <dbReference type="ARBA" id="ARBA00004418"/>
    </source>
</evidence>
<dbReference type="SUPFAM" id="SSF53850">
    <property type="entry name" value="Periplasmic binding protein-like II"/>
    <property type="match status" value="1"/>
</dbReference>
<dbReference type="OrthoDB" id="9803988at2"/>
<dbReference type="PROSITE" id="PS51318">
    <property type="entry name" value="TAT"/>
    <property type="match status" value="1"/>
</dbReference>
<dbReference type="Proteomes" id="UP000051380">
    <property type="component" value="Unassembled WGS sequence"/>
</dbReference>
<evidence type="ECO:0000313" key="6">
    <source>
        <dbReference type="EMBL" id="KRQ01862.1"/>
    </source>
</evidence>
<evidence type="ECO:0000256" key="3">
    <source>
        <dbReference type="ARBA" id="ARBA00022448"/>
    </source>
</evidence>
<dbReference type="FunFam" id="3.10.105.10:FF:000006">
    <property type="entry name" value="Peptide ABC transporter substrate-binding protein"/>
    <property type="match status" value="1"/>
</dbReference>
<evidence type="ECO:0000256" key="2">
    <source>
        <dbReference type="ARBA" id="ARBA00005695"/>
    </source>
</evidence>
<organism evidence="6 7">
    <name type="scientific">Bradyrhizobium yuanmingense</name>
    <dbReference type="NCBI Taxonomy" id="108015"/>
    <lineage>
        <taxon>Bacteria</taxon>
        <taxon>Pseudomonadati</taxon>
        <taxon>Pseudomonadota</taxon>
        <taxon>Alphaproteobacteria</taxon>
        <taxon>Hyphomicrobiales</taxon>
        <taxon>Nitrobacteraceae</taxon>
        <taxon>Bradyrhizobium</taxon>
    </lineage>
</organism>